<organism evidence="2 3">
    <name type="scientific">Roseburia intestinalis</name>
    <dbReference type="NCBI Taxonomy" id="166486"/>
    <lineage>
        <taxon>Bacteria</taxon>
        <taxon>Bacillati</taxon>
        <taxon>Bacillota</taxon>
        <taxon>Clostridia</taxon>
        <taxon>Lachnospirales</taxon>
        <taxon>Lachnospiraceae</taxon>
        <taxon>Roseburia</taxon>
    </lineage>
</organism>
<keyword evidence="1" id="KW-1133">Transmembrane helix</keyword>
<evidence type="ECO:0000313" key="2">
    <source>
        <dbReference type="EMBL" id="RHA61510.1"/>
    </source>
</evidence>
<proteinExistence type="predicted"/>
<comment type="caution">
    <text evidence="2">The sequence shown here is derived from an EMBL/GenBank/DDBJ whole genome shotgun (WGS) entry which is preliminary data.</text>
</comment>
<keyword evidence="1" id="KW-0472">Membrane</keyword>
<gene>
    <name evidence="2" type="ORF">DW927_19110</name>
</gene>
<reference evidence="2 3" key="1">
    <citation type="submission" date="2018-08" db="EMBL/GenBank/DDBJ databases">
        <title>A genome reference for cultivated species of the human gut microbiota.</title>
        <authorList>
            <person name="Zou Y."/>
            <person name="Xue W."/>
            <person name="Luo G."/>
        </authorList>
    </citation>
    <scope>NUCLEOTIDE SEQUENCE [LARGE SCALE GENOMIC DNA]</scope>
    <source>
        <strain evidence="2 3">AM43-11</strain>
    </source>
</reference>
<dbReference type="AlphaFoldDB" id="A0A3R6DUU8"/>
<feature type="transmembrane region" description="Helical" evidence="1">
    <location>
        <begin position="34"/>
        <end position="53"/>
    </location>
</feature>
<dbReference type="Proteomes" id="UP000284465">
    <property type="component" value="Unassembled WGS sequence"/>
</dbReference>
<dbReference type="EMBL" id="QSFP01000039">
    <property type="protein sequence ID" value="RHA61510.1"/>
    <property type="molecule type" value="Genomic_DNA"/>
</dbReference>
<accession>A0A3R6DUU8</accession>
<feature type="transmembrane region" description="Helical" evidence="1">
    <location>
        <begin position="7"/>
        <end position="28"/>
    </location>
</feature>
<name>A0A3R6DUU8_9FIRM</name>
<evidence type="ECO:0000256" key="1">
    <source>
        <dbReference type="SAM" id="Phobius"/>
    </source>
</evidence>
<sequence length="87" mass="10095">MNDNLKAFFTKAVSFIGMLSFIPIQIFFLNDVEVIGAASVLFIVCAITFVLPYKMLTFEYWEYENDTRYKNVDKKPVRPQNHRGHAA</sequence>
<protein>
    <submittedName>
        <fullName evidence="2">Uncharacterized protein</fullName>
    </submittedName>
</protein>
<dbReference type="RefSeq" id="WP_118592458.1">
    <property type="nucleotide sequence ID" value="NZ_QSFP01000039.1"/>
</dbReference>
<keyword evidence="1" id="KW-0812">Transmembrane</keyword>
<evidence type="ECO:0000313" key="3">
    <source>
        <dbReference type="Proteomes" id="UP000284465"/>
    </source>
</evidence>